<accession>A0A6M3LSF0</accession>
<dbReference type="EMBL" id="MT143402">
    <property type="protein sequence ID" value="QJA96454.1"/>
    <property type="molecule type" value="Genomic_DNA"/>
</dbReference>
<reference evidence="1" key="1">
    <citation type="submission" date="2020-03" db="EMBL/GenBank/DDBJ databases">
        <title>The deep terrestrial virosphere.</title>
        <authorList>
            <person name="Holmfeldt K."/>
            <person name="Nilsson E."/>
            <person name="Simone D."/>
            <person name="Lopez-Fernandez M."/>
            <person name="Wu X."/>
            <person name="de Brujin I."/>
            <person name="Lundin D."/>
            <person name="Andersson A."/>
            <person name="Bertilsson S."/>
            <person name="Dopson M."/>
        </authorList>
    </citation>
    <scope>NUCLEOTIDE SEQUENCE</scope>
    <source>
        <strain evidence="1">MM415B08568</strain>
    </source>
</reference>
<proteinExistence type="predicted"/>
<organism evidence="1">
    <name type="scientific">viral metagenome</name>
    <dbReference type="NCBI Taxonomy" id="1070528"/>
    <lineage>
        <taxon>unclassified sequences</taxon>
        <taxon>metagenomes</taxon>
        <taxon>organismal metagenomes</taxon>
    </lineage>
</organism>
<evidence type="ECO:0000313" key="1">
    <source>
        <dbReference type="EMBL" id="QJA96454.1"/>
    </source>
</evidence>
<gene>
    <name evidence="1" type="ORF">MM415B08568_0003</name>
</gene>
<name>A0A6M3LSF0_9ZZZZ</name>
<sequence length="98" mass="11605">MFSPDYRGNRLRDEFIGVIKNLPPKKYFKSEKQFILLKDIYRELHLINKDKIIVAEIIDTQPEGVIIEGIHTVIHITNSVKYYMSETLEELEKILNQQ</sequence>
<dbReference type="AlphaFoldDB" id="A0A6M3LSF0"/>
<protein>
    <submittedName>
        <fullName evidence="1">Uncharacterized protein</fullName>
    </submittedName>
</protein>